<name>A0ABV7Z7J7_9DEIO</name>
<dbReference type="Pfam" id="PF00899">
    <property type="entry name" value="ThiF"/>
    <property type="match status" value="1"/>
</dbReference>
<dbReference type="EMBL" id="JBHRZG010000009">
    <property type="protein sequence ID" value="MFC3833000.1"/>
    <property type="molecule type" value="Genomic_DNA"/>
</dbReference>
<dbReference type="InterPro" id="IPR035985">
    <property type="entry name" value="Ubiquitin-activating_enz"/>
</dbReference>
<dbReference type="PANTHER" id="PTHR43267">
    <property type="entry name" value="TRNA THREONYLCARBAMOYLADENOSINE DEHYDRATASE"/>
    <property type="match status" value="1"/>
</dbReference>
<dbReference type="PANTHER" id="PTHR43267:SF1">
    <property type="entry name" value="TRNA THREONYLCARBAMOYLADENOSINE DEHYDRATASE"/>
    <property type="match status" value="1"/>
</dbReference>
<protein>
    <submittedName>
        <fullName evidence="2">HesA/MoeB/ThiF family protein</fullName>
    </submittedName>
</protein>
<organism evidence="2 3">
    <name type="scientific">Deinococcus rufus</name>
    <dbReference type="NCBI Taxonomy" id="2136097"/>
    <lineage>
        <taxon>Bacteria</taxon>
        <taxon>Thermotogati</taxon>
        <taxon>Deinococcota</taxon>
        <taxon>Deinococci</taxon>
        <taxon>Deinococcales</taxon>
        <taxon>Deinococcaceae</taxon>
        <taxon>Deinococcus</taxon>
    </lineage>
</organism>
<feature type="domain" description="THIF-type NAD/FAD binding fold" evidence="1">
    <location>
        <begin position="177"/>
        <end position="430"/>
    </location>
</feature>
<dbReference type="RefSeq" id="WP_322474876.1">
    <property type="nucleotide sequence ID" value="NZ_JBHRZG010000009.1"/>
</dbReference>
<dbReference type="InterPro" id="IPR045886">
    <property type="entry name" value="ThiF/MoeB/HesA"/>
</dbReference>
<proteinExistence type="predicted"/>
<dbReference type="Gene3D" id="3.40.50.720">
    <property type="entry name" value="NAD(P)-binding Rossmann-like Domain"/>
    <property type="match status" value="1"/>
</dbReference>
<accession>A0ABV7Z7J7</accession>
<gene>
    <name evidence="2" type="ORF">ACFOSB_09040</name>
</gene>
<evidence type="ECO:0000313" key="3">
    <source>
        <dbReference type="Proteomes" id="UP001595803"/>
    </source>
</evidence>
<comment type="caution">
    <text evidence="2">The sequence shown here is derived from an EMBL/GenBank/DDBJ whole genome shotgun (WGS) entry which is preliminary data.</text>
</comment>
<sequence>MPAAVSLHTLAFEAPMLADLRAGFERAAPLESAAFVLARAVPTPAGAWRLIVQEVILVADDEYAERTETMLTLPSAVVARAVSQARAQHLSVILAHAHPDGLGLAPSSRDLAGEAELRPFLERRIPAVPHGRLILGPHGAHARLFLPDGSDMDLMVAGVGSDLTFFSSASTLTDERHDRQVRAFGQAGQQVLAAMRVAVVGLGGTGSLVAQQLAHLGVREYLLIDPDILEATNLNRVVGARAEDIGRPKVEIACAMILAVQPEAHIEIYIEDVCDAVVARRLLDSTFFFSCTDSHGSRAVLTQLAYQYRLPGIDLGVAIHAEAGRVDRVAGRVQMLVPGLPCLNCAGVLLPEEVRRDLLTPEARRADPYIVGAAEPQPAVISLNSVTAALAVNMFLAAVTGMPLAGRHLRVRFEHGLMKPVDVTPQPYCPVCGPQGARGRADSWVRPGRVQAEVPT</sequence>
<keyword evidence="3" id="KW-1185">Reference proteome</keyword>
<dbReference type="InterPro" id="IPR000594">
    <property type="entry name" value="ThiF_NAD_FAD-bd"/>
</dbReference>
<evidence type="ECO:0000259" key="1">
    <source>
        <dbReference type="Pfam" id="PF00899"/>
    </source>
</evidence>
<dbReference type="SUPFAM" id="SSF69572">
    <property type="entry name" value="Activating enzymes of the ubiquitin-like proteins"/>
    <property type="match status" value="1"/>
</dbReference>
<evidence type="ECO:0000313" key="2">
    <source>
        <dbReference type="EMBL" id="MFC3833000.1"/>
    </source>
</evidence>
<reference evidence="3" key="1">
    <citation type="journal article" date="2019" name="Int. J. Syst. Evol. Microbiol.">
        <title>The Global Catalogue of Microorganisms (GCM) 10K type strain sequencing project: providing services to taxonomists for standard genome sequencing and annotation.</title>
        <authorList>
            <consortium name="The Broad Institute Genomics Platform"/>
            <consortium name="The Broad Institute Genome Sequencing Center for Infectious Disease"/>
            <person name="Wu L."/>
            <person name="Ma J."/>
        </authorList>
    </citation>
    <scope>NUCLEOTIDE SEQUENCE [LARGE SCALE GENOMIC DNA]</scope>
    <source>
        <strain evidence="3">CCTCC AB 2017081</strain>
    </source>
</reference>
<dbReference type="Proteomes" id="UP001595803">
    <property type="component" value="Unassembled WGS sequence"/>
</dbReference>